<keyword evidence="2" id="KW-0808">Transferase</keyword>
<dbReference type="RefSeq" id="WP_073112896.1">
    <property type="nucleotide sequence ID" value="NZ_FQZY01000077.1"/>
</dbReference>
<dbReference type="Proteomes" id="UP000184301">
    <property type="component" value="Unassembled WGS sequence"/>
</dbReference>
<dbReference type="SUPFAM" id="SSF53448">
    <property type="entry name" value="Nucleotide-diphospho-sugar transferases"/>
    <property type="match status" value="1"/>
</dbReference>
<evidence type="ECO:0000313" key="2">
    <source>
        <dbReference type="EMBL" id="SHK71752.1"/>
    </source>
</evidence>
<dbReference type="Pfam" id="PF12804">
    <property type="entry name" value="NTP_transf_3"/>
    <property type="match status" value="1"/>
</dbReference>
<dbReference type="CDD" id="cd04182">
    <property type="entry name" value="GT_2_like_f"/>
    <property type="match status" value="1"/>
</dbReference>
<dbReference type="OrthoDB" id="9797742at2"/>
<dbReference type="InterPro" id="IPR025877">
    <property type="entry name" value="MobA-like_NTP_Trfase"/>
</dbReference>
<reference evidence="2 3" key="1">
    <citation type="submission" date="2016-11" db="EMBL/GenBank/DDBJ databases">
        <authorList>
            <person name="Jaros S."/>
            <person name="Januszkiewicz K."/>
            <person name="Wedrychowicz H."/>
        </authorList>
    </citation>
    <scope>NUCLEOTIDE SEQUENCE [LARGE SCALE GENOMIC DNA]</scope>
    <source>
        <strain evidence="2 3">DSM 15480</strain>
    </source>
</reference>
<dbReference type="InterPro" id="IPR017587">
    <property type="entry name" value="YqeC"/>
</dbReference>
<dbReference type="AlphaFoldDB" id="A0A1M6UR80"/>
<feature type="domain" description="MobA-like NTP transferase" evidence="1">
    <location>
        <begin position="258"/>
        <end position="418"/>
    </location>
</feature>
<dbReference type="GO" id="GO:0016779">
    <property type="term" value="F:nucleotidyltransferase activity"/>
    <property type="evidence" value="ECO:0007669"/>
    <property type="project" value="UniProtKB-ARBA"/>
</dbReference>
<proteinExistence type="predicted"/>
<dbReference type="EMBL" id="FQZY01000077">
    <property type="protein sequence ID" value="SHK71752.1"/>
    <property type="molecule type" value="Genomic_DNA"/>
</dbReference>
<sequence>MNNKKETINFLKELNIEQSHNPIISVVGAGGKTSVVEAIAGEYKKVSAQAVVMTTTHMRRPSSRHCFLDMTNRETEKRGGTGAWCEDMMKRLRELLEEQCVVWIGKPVEQGKIASVDRQIQAAVLGMGIPVIIEADGAKGKPVKAPRDYEPVILPETTVVLNVYGMDAIGRPLEEVCHRADIVAGLLGRSQEDLLEPVDIARLAASPQGGRKGVLPGMEYHVILNKADSSKREGDAEQIRRLSAEAVHITSFRKHEAVLVLAAGLGRRFGDNKLLQCYRGKPIYRYMLENLTKLEHVQKVLVTRFPEVEEAAELLDVQLVRNENPEDGIAHSLHLGLEACMHADPGLERVLVTVCDQPGLKAETMERLLEKAEQEKGKIICASTGGIRRNPVVWDSRFFPELLELSGDVGGRQVIKRYPECIVPVEIDETETKDIDYPEDIWKEGS</sequence>
<accession>A0A1M6UR80</accession>
<dbReference type="PANTHER" id="PTHR43777:SF1">
    <property type="entry name" value="MOLYBDENUM COFACTOR CYTIDYLYLTRANSFERASE"/>
    <property type="match status" value="1"/>
</dbReference>
<dbReference type="PANTHER" id="PTHR43777">
    <property type="entry name" value="MOLYBDENUM COFACTOR CYTIDYLYLTRANSFERASE"/>
    <property type="match status" value="1"/>
</dbReference>
<dbReference type="Pfam" id="PF19842">
    <property type="entry name" value="YqeC"/>
    <property type="match status" value="1"/>
</dbReference>
<dbReference type="InterPro" id="IPR029044">
    <property type="entry name" value="Nucleotide-diphossugar_trans"/>
</dbReference>
<dbReference type="Gene3D" id="3.90.550.10">
    <property type="entry name" value="Spore Coat Polysaccharide Biosynthesis Protein SpsA, Chain A"/>
    <property type="match status" value="1"/>
</dbReference>
<dbReference type="NCBIfam" id="TIGR03172">
    <property type="entry name" value="selenium cofactor biosynthesis protein YqeC"/>
    <property type="match status" value="1"/>
</dbReference>
<organism evidence="2 3">
    <name type="scientific">Hespellia stercorisuis DSM 15480</name>
    <dbReference type="NCBI Taxonomy" id="1121950"/>
    <lineage>
        <taxon>Bacteria</taxon>
        <taxon>Bacillati</taxon>
        <taxon>Bacillota</taxon>
        <taxon>Clostridia</taxon>
        <taxon>Lachnospirales</taxon>
        <taxon>Lachnospiraceae</taxon>
        <taxon>Hespellia</taxon>
    </lineage>
</organism>
<keyword evidence="3" id="KW-1185">Reference proteome</keyword>
<dbReference type="STRING" id="1121950.SAMN02745243_03580"/>
<protein>
    <submittedName>
        <fullName evidence="2">MobA-like NTP transferase domain-containing protein</fullName>
    </submittedName>
</protein>
<gene>
    <name evidence="2" type="ORF">SAMN02745243_03580</name>
</gene>
<evidence type="ECO:0000259" key="1">
    <source>
        <dbReference type="Pfam" id="PF12804"/>
    </source>
</evidence>
<evidence type="ECO:0000313" key="3">
    <source>
        <dbReference type="Proteomes" id="UP000184301"/>
    </source>
</evidence>
<name>A0A1M6UR80_9FIRM</name>